<accession>A0A9P6L224</accession>
<comment type="caution">
    <text evidence="2">The sequence shown here is derived from an EMBL/GenBank/DDBJ whole genome shotgun (WGS) entry which is preliminary data.</text>
</comment>
<sequence>MSSTTTTTISSPGPSTSTSSSSTISTEATLRSLYSRATKSFLNRDIPQTHVLITSALQLIPSPPSANIDPDRQLSVWRRKWDILRLTLETTVYSTPPSGAEELPSSIRVNLMLSPQSLLASLYTRSLKFFAPKTENSEAGTGSQRSLSSRYLPPQVVVTLILASLKLNAPEVGKGMIEDWLSGRGGPEENVSGGDDSYEKIIELYCLHILPRLEEWNLSSEYLQYEGELDAAKKQVRPSISFRPLSDSSRRLVISRNSSQHSRTSVQRRILPTTAQQPLQRRRFPRHAHARNLDHHLPPSLHPASQVRRLRPQSLPGSR</sequence>
<dbReference type="EMBL" id="WIUZ02000021">
    <property type="protein sequence ID" value="KAF9778914.1"/>
    <property type="molecule type" value="Genomic_DNA"/>
</dbReference>
<organism evidence="2 3">
    <name type="scientific">Thelephora terrestris</name>
    <dbReference type="NCBI Taxonomy" id="56493"/>
    <lineage>
        <taxon>Eukaryota</taxon>
        <taxon>Fungi</taxon>
        <taxon>Dikarya</taxon>
        <taxon>Basidiomycota</taxon>
        <taxon>Agaricomycotina</taxon>
        <taxon>Agaricomycetes</taxon>
        <taxon>Thelephorales</taxon>
        <taxon>Thelephoraceae</taxon>
        <taxon>Thelephora</taxon>
    </lineage>
</organism>
<gene>
    <name evidence="2" type="ORF">BJ322DRAFT_461511</name>
</gene>
<evidence type="ECO:0000313" key="2">
    <source>
        <dbReference type="EMBL" id="KAF9778914.1"/>
    </source>
</evidence>
<protein>
    <submittedName>
        <fullName evidence="2">Uncharacterized protein</fullName>
    </submittedName>
</protein>
<evidence type="ECO:0000313" key="3">
    <source>
        <dbReference type="Proteomes" id="UP000736335"/>
    </source>
</evidence>
<dbReference type="AlphaFoldDB" id="A0A9P6L224"/>
<keyword evidence="3" id="KW-1185">Reference proteome</keyword>
<dbReference type="Proteomes" id="UP000736335">
    <property type="component" value="Unassembled WGS sequence"/>
</dbReference>
<name>A0A9P6L224_9AGAM</name>
<dbReference type="OrthoDB" id="3981028at2759"/>
<reference evidence="2" key="2">
    <citation type="submission" date="2020-11" db="EMBL/GenBank/DDBJ databases">
        <authorList>
            <consortium name="DOE Joint Genome Institute"/>
            <person name="Kuo A."/>
            <person name="Miyauchi S."/>
            <person name="Kiss E."/>
            <person name="Drula E."/>
            <person name="Kohler A."/>
            <person name="Sanchez-Garcia M."/>
            <person name="Andreopoulos B."/>
            <person name="Barry K.W."/>
            <person name="Bonito G."/>
            <person name="Buee M."/>
            <person name="Carver A."/>
            <person name="Chen C."/>
            <person name="Cichocki N."/>
            <person name="Clum A."/>
            <person name="Culley D."/>
            <person name="Crous P.W."/>
            <person name="Fauchery L."/>
            <person name="Girlanda M."/>
            <person name="Hayes R."/>
            <person name="Keri Z."/>
            <person name="Labutti K."/>
            <person name="Lipzen A."/>
            <person name="Lombard V."/>
            <person name="Magnuson J."/>
            <person name="Maillard F."/>
            <person name="Morin E."/>
            <person name="Murat C."/>
            <person name="Nolan M."/>
            <person name="Ohm R."/>
            <person name="Pangilinan J."/>
            <person name="Pereira M."/>
            <person name="Perotto S."/>
            <person name="Peter M."/>
            <person name="Riley R."/>
            <person name="Sitrit Y."/>
            <person name="Stielow B."/>
            <person name="Szollosi G."/>
            <person name="Zifcakova L."/>
            <person name="Stursova M."/>
            <person name="Spatafora J.W."/>
            <person name="Tedersoo L."/>
            <person name="Vaario L.-M."/>
            <person name="Yamada A."/>
            <person name="Yan M."/>
            <person name="Wang P."/>
            <person name="Xu J."/>
            <person name="Bruns T."/>
            <person name="Baldrian P."/>
            <person name="Vilgalys R."/>
            <person name="Henrissat B."/>
            <person name="Grigoriev I.V."/>
            <person name="Hibbett D."/>
            <person name="Nagy L.G."/>
            <person name="Martin F.M."/>
        </authorList>
    </citation>
    <scope>NUCLEOTIDE SEQUENCE</scope>
    <source>
        <strain evidence="2">UH-Tt-Lm1</strain>
    </source>
</reference>
<reference evidence="2" key="1">
    <citation type="journal article" date="2020" name="Nat. Commun.">
        <title>Large-scale genome sequencing of mycorrhizal fungi provides insights into the early evolution of symbiotic traits.</title>
        <authorList>
            <person name="Miyauchi S."/>
            <person name="Kiss E."/>
            <person name="Kuo A."/>
            <person name="Drula E."/>
            <person name="Kohler A."/>
            <person name="Sanchez-Garcia M."/>
            <person name="Morin E."/>
            <person name="Andreopoulos B."/>
            <person name="Barry K.W."/>
            <person name="Bonito G."/>
            <person name="Buee M."/>
            <person name="Carver A."/>
            <person name="Chen C."/>
            <person name="Cichocki N."/>
            <person name="Clum A."/>
            <person name="Culley D."/>
            <person name="Crous P.W."/>
            <person name="Fauchery L."/>
            <person name="Girlanda M."/>
            <person name="Hayes R.D."/>
            <person name="Keri Z."/>
            <person name="LaButti K."/>
            <person name="Lipzen A."/>
            <person name="Lombard V."/>
            <person name="Magnuson J."/>
            <person name="Maillard F."/>
            <person name="Murat C."/>
            <person name="Nolan M."/>
            <person name="Ohm R.A."/>
            <person name="Pangilinan J."/>
            <person name="Pereira M.F."/>
            <person name="Perotto S."/>
            <person name="Peter M."/>
            <person name="Pfister S."/>
            <person name="Riley R."/>
            <person name="Sitrit Y."/>
            <person name="Stielow J.B."/>
            <person name="Szollosi G."/>
            <person name="Zifcakova L."/>
            <person name="Stursova M."/>
            <person name="Spatafora J.W."/>
            <person name="Tedersoo L."/>
            <person name="Vaario L.M."/>
            <person name="Yamada A."/>
            <person name="Yan M."/>
            <person name="Wang P."/>
            <person name="Xu J."/>
            <person name="Bruns T."/>
            <person name="Baldrian P."/>
            <person name="Vilgalys R."/>
            <person name="Dunand C."/>
            <person name="Henrissat B."/>
            <person name="Grigoriev I.V."/>
            <person name="Hibbett D."/>
            <person name="Nagy L.G."/>
            <person name="Martin F.M."/>
        </authorList>
    </citation>
    <scope>NUCLEOTIDE SEQUENCE</scope>
    <source>
        <strain evidence="2">UH-Tt-Lm1</strain>
    </source>
</reference>
<feature type="region of interest" description="Disordered" evidence="1">
    <location>
        <begin position="291"/>
        <end position="319"/>
    </location>
</feature>
<feature type="region of interest" description="Disordered" evidence="1">
    <location>
        <begin position="1"/>
        <end position="23"/>
    </location>
</feature>
<evidence type="ECO:0000256" key="1">
    <source>
        <dbReference type="SAM" id="MobiDB-lite"/>
    </source>
</evidence>
<proteinExistence type="predicted"/>